<protein>
    <submittedName>
        <fullName evidence="1">Uncharacterized protein</fullName>
    </submittedName>
</protein>
<name>A0A1V1P7V0_9BACT</name>
<dbReference type="Proteomes" id="UP000189670">
    <property type="component" value="Unassembled WGS sequence"/>
</dbReference>
<dbReference type="AlphaFoldDB" id="A0A1V1P7V0"/>
<reference evidence="2" key="1">
    <citation type="submission" date="2012-11" db="EMBL/GenBank/DDBJ databases">
        <authorList>
            <person name="Lucero-Rivera Y.E."/>
            <person name="Tovar-Ramirez D."/>
        </authorList>
    </citation>
    <scope>NUCLEOTIDE SEQUENCE [LARGE SCALE GENOMIC DNA]</scope>
    <source>
        <strain evidence="2">Araruama</strain>
    </source>
</reference>
<comment type="caution">
    <text evidence="1">The sequence shown here is derived from an EMBL/GenBank/DDBJ whole genome shotgun (WGS) entry which is preliminary data.</text>
</comment>
<dbReference type="EMBL" id="ATBP01000361">
    <property type="protein sequence ID" value="ETR70836.1"/>
    <property type="molecule type" value="Genomic_DNA"/>
</dbReference>
<sequence length="622" mass="64370">MYVQVSNELTLSDLNDDGKAVQSMGDGIIESAYSIHITGDVSIDSNEFAIQAGNSSETDTLKIDASITQTGKLNLKAGDHIIQNAEVITAGTLTLVADNENESTDTVRGGITQTNASITSTTVNLESYESIVMNNENNQIDILSATVEKGAFSYTENDSIQIDKITADQAINITSLSGAITDYQNDVEGDIISNSGIVSLTAASDIGGGDHEDVYLEISESTSFSAQSNQAGSINIKSSGALTLSYVSTTDGAIDILADGKITAENIISGDANDDEHHDISIKNTSGSVDLETITTDHLLTVSTKSEILSTSGKISGVAAILSASGGIGSSDDALTVNVGQLDISNRMSGDIYIHSTNDLSLIDLTDDSRAVNNFGGGHIQSDQNLTIAGEIHQSADFTLTAGVDLTLSSDIQHKAGGSINFHAANDILHTAGKVVSGSGSIQLIADKNQTGEGTIVQTGGEYKSTTLDIIASETVDLSAGSNDLEIIKATVNAGDFLYKEVNDISIDTIIASGNVTITSETGFIADASDDTEIDIHSGSGQVTLSAGSRIAGLEEGGDMYLEIAPGSSITANTSNIGHIFLRSFGDLTLTDVTTADGEIQVDTTGLIHAVNVASGDMGDNA</sequence>
<evidence type="ECO:0000313" key="2">
    <source>
        <dbReference type="Proteomes" id="UP000189670"/>
    </source>
</evidence>
<proteinExistence type="predicted"/>
<organism evidence="1 2">
    <name type="scientific">Candidatus Magnetoglobus multicellularis str. Araruama</name>
    <dbReference type="NCBI Taxonomy" id="890399"/>
    <lineage>
        <taxon>Bacteria</taxon>
        <taxon>Pseudomonadati</taxon>
        <taxon>Thermodesulfobacteriota</taxon>
        <taxon>Desulfobacteria</taxon>
        <taxon>Desulfobacterales</taxon>
        <taxon>Desulfobacteraceae</taxon>
        <taxon>Candidatus Magnetoglobus</taxon>
    </lineage>
</organism>
<gene>
    <name evidence="1" type="ORF">OMM_02943</name>
</gene>
<accession>A0A1V1P7V0</accession>
<evidence type="ECO:0000313" key="1">
    <source>
        <dbReference type="EMBL" id="ETR70836.1"/>
    </source>
</evidence>